<dbReference type="InterPro" id="IPR000980">
    <property type="entry name" value="SH2"/>
</dbReference>
<reference evidence="6" key="1">
    <citation type="submission" date="2025-08" db="UniProtKB">
        <authorList>
            <consortium name="Ensembl"/>
        </authorList>
    </citation>
    <scope>IDENTIFICATION</scope>
</reference>
<reference evidence="6" key="2">
    <citation type="submission" date="2025-09" db="UniProtKB">
        <authorList>
            <consortium name="Ensembl"/>
        </authorList>
    </citation>
    <scope>IDENTIFICATION</scope>
</reference>
<dbReference type="GO" id="GO:0016567">
    <property type="term" value="P:protein ubiquitination"/>
    <property type="evidence" value="ECO:0007669"/>
    <property type="project" value="UniProtKB-UniPathway"/>
</dbReference>
<organism evidence="6 7">
    <name type="scientific">Gadus morhua</name>
    <name type="common">Atlantic cod</name>
    <dbReference type="NCBI Taxonomy" id="8049"/>
    <lineage>
        <taxon>Eukaryota</taxon>
        <taxon>Metazoa</taxon>
        <taxon>Chordata</taxon>
        <taxon>Craniata</taxon>
        <taxon>Vertebrata</taxon>
        <taxon>Euteleostomi</taxon>
        <taxon>Actinopterygii</taxon>
        <taxon>Neopterygii</taxon>
        <taxon>Teleostei</taxon>
        <taxon>Neoteleostei</taxon>
        <taxon>Acanthomorphata</taxon>
        <taxon>Zeiogadaria</taxon>
        <taxon>Gadariae</taxon>
        <taxon>Gadiformes</taxon>
        <taxon>Gadoidei</taxon>
        <taxon>Gadidae</taxon>
        <taxon>Gadus</taxon>
    </lineage>
</organism>
<evidence type="ECO:0000256" key="1">
    <source>
        <dbReference type="ARBA" id="ARBA00004906"/>
    </source>
</evidence>
<dbReference type="InterPro" id="IPR001496">
    <property type="entry name" value="SOCS_box"/>
</dbReference>
<evidence type="ECO:0000256" key="3">
    <source>
        <dbReference type="PROSITE-ProRule" id="PRU00191"/>
    </source>
</evidence>
<feature type="domain" description="SOCS box" evidence="5">
    <location>
        <begin position="227"/>
        <end position="277"/>
    </location>
</feature>
<dbReference type="InterPro" id="IPR036860">
    <property type="entry name" value="SH2_dom_sf"/>
</dbReference>
<protein>
    <submittedName>
        <fullName evidence="6">Suppressor of cytokine signaling 1b</fullName>
    </submittedName>
</protein>
<dbReference type="PANTHER" id="PTHR10155">
    <property type="entry name" value="PHOSPHATIDYLINOSITOL 3-KINASE REGULATORY SUBUNIT"/>
    <property type="match status" value="1"/>
</dbReference>
<evidence type="ECO:0000313" key="6">
    <source>
        <dbReference type="Ensembl" id="ENSGMOP00000060961.1"/>
    </source>
</evidence>
<dbReference type="Ensembl" id="ENSGMOT00000075786.1">
    <property type="protein sequence ID" value="ENSGMOP00000060961.1"/>
    <property type="gene ID" value="ENSGMOG00000036413.1"/>
</dbReference>
<dbReference type="KEGG" id="gmh:115540748"/>
<evidence type="ECO:0000259" key="5">
    <source>
        <dbReference type="PROSITE" id="PS50225"/>
    </source>
</evidence>
<dbReference type="GO" id="GO:0046854">
    <property type="term" value="P:phosphatidylinositol phosphate biosynthetic process"/>
    <property type="evidence" value="ECO:0007669"/>
    <property type="project" value="TreeGrafter"/>
</dbReference>
<name>A0A8C5CER8_GADMO</name>
<proteinExistence type="predicted"/>
<dbReference type="GeneID" id="115540748"/>
<dbReference type="Proteomes" id="UP000694546">
    <property type="component" value="Chromosome 3"/>
</dbReference>
<sequence length="278" mass="31843">MGLGCESVGNDRCSSQENVALKWVVDGQVLLRDRIIHVSLERRRDSALRQNLRVVILDPYPVRPFEGEGTKKTDKIEREGVNDLGLLHWHSFLARQQSKNDEDAQSRWRQEGPVHLNCPTHFLPFRSPGEYQLVKQTYLLLQSSGFYWGSLSMGDAHHMLRETAPGTFLIRDSYQCNVFFTLSYQGEDHPKSIRLLLANHLFGMDGSSKTFDSLFALLVHYITSSKKIVAPYRWQRPETLQQLGRRAVIRAHGAHTIDSLPGLSAQVRAYLHAYPFWV</sequence>
<dbReference type="UniPathway" id="UPA00143"/>
<dbReference type="SMART" id="SM00252">
    <property type="entry name" value="SH2"/>
    <property type="match status" value="1"/>
</dbReference>
<dbReference type="PROSITE" id="PS50001">
    <property type="entry name" value="SH2"/>
    <property type="match status" value="1"/>
</dbReference>
<dbReference type="GeneTree" id="ENSGT00940000167193"/>
<dbReference type="GO" id="GO:0046935">
    <property type="term" value="F:1-phosphatidylinositol-3-kinase regulator activity"/>
    <property type="evidence" value="ECO:0007669"/>
    <property type="project" value="TreeGrafter"/>
</dbReference>
<keyword evidence="7" id="KW-1185">Reference proteome</keyword>
<dbReference type="PROSITE" id="PS50225">
    <property type="entry name" value="SOCS"/>
    <property type="match status" value="1"/>
</dbReference>
<dbReference type="RefSeq" id="XP_030208156.1">
    <property type="nucleotide sequence ID" value="XM_030352296.1"/>
</dbReference>
<keyword evidence="2 3" id="KW-0727">SH2 domain</keyword>
<dbReference type="OrthoDB" id="9937362at2759"/>
<dbReference type="PANTHER" id="PTHR10155:SF4">
    <property type="entry name" value="SUPPRESSOR OF CYTOKINE SIGNALING 1"/>
    <property type="match status" value="1"/>
</dbReference>
<evidence type="ECO:0000313" key="7">
    <source>
        <dbReference type="Proteomes" id="UP000694546"/>
    </source>
</evidence>
<dbReference type="AlphaFoldDB" id="A0A8C5CER8"/>
<comment type="pathway">
    <text evidence="1">Protein modification; protein ubiquitination.</text>
</comment>
<dbReference type="Gene3D" id="3.30.505.10">
    <property type="entry name" value="SH2 domain"/>
    <property type="match status" value="1"/>
</dbReference>
<gene>
    <name evidence="6" type="primary">LOC115540748</name>
</gene>
<evidence type="ECO:0000256" key="2">
    <source>
        <dbReference type="ARBA" id="ARBA00022999"/>
    </source>
</evidence>
<evidence type="ECO:0000259" key="4">
    <source>
        <dbReference type="PROSITE" id="PS50001"/>
    </source>
</evidence>
<dbReference type="GO" id="GO:0005942">
    <property type="term" value="C:phosphatidylinositol 3-kinase complex"/>
    <property type="evidence" value="ECO:0007669"/>
    <property type="project" value="TreeGrafter"/>
</dbReference>
<dbReference type="Pfam" id="PF00017">
    <property type="entry name" value="SH2"/>
    <property type="match status" value="1"/>
</dbReference>
<feature type="domain" description="SH2" evidence="4">
    <location>
        <begin position="146"/>
        <end position="238"/>
    </location>
</feature>
<dbReference type="SUPFAM" id="SSF55550">
    <property type="entry name" value="SH2 domain"/>
    <property type="match status" value="1"/>
</dbReference>
<accession>A0A8C5CER8</accession>